<evidence type="ECO:0000256" key="2">
    <source>
        <dbReference type="ARBA" id="ARBA00022448"/>
    </source>
</evidence>
<dbReference type="PROSITE" id="PS50850">
    <property type="entry name" value="MFS"/>
    <property type="match status" value="1"/>
</dbReference>
<dbReference type="Pfam" id="PF07690">
    <property type="entry name" value="MFS_1"/>
    <property type="match status" value="1"/>
</dbReference>
<dbReference type="PANTHER" id="PTHR42718:SF9">
    <property type="entry name" value="MAJOR FACILITATOR SUPERFAMILY MULTIDRUG TRANSPORTER MFSC"/>
    <property type="match status" value="1"/>
</dbReference>
<feature type="transmembrane region" description="Helical" evidence="6">
    <location>
        <begin position="297"/>
        <end position="315"/>
    </location>
</feature>
<dbReference type="PRINTS" id="PR01036">
    <property type="entry name" value="TCRTETB"/>
</dbReference>
<evidence type="ECO:0000313" key="9">
    <source>
        <dbReference type="Proteomes" id="UP000198901"/>
    </source>
</evidence>
<feature type="transmembrane region" description="Helical" evidence="6">
    <location>
        <begin position="220"/>
        <end position="242"/>
    </location>
</feature>
<dbReference type="InterPro" id="IPR020846">
    <property type="entry name" value="MFS_dom"/>
</dbReference>
<gene>
    <name evidence="8" type="ORF">SAMN04488090_0338</name>
</gene>
<dbReference type="InterPro" id="IPR011701">
    <property type="entry name" value="MFS"/>
</dbReference>
<keyword evidence="2" id="KW-0813">Transport</keyword>
<evidence type="ECO:0000256" key="3">
    <source>
        <dbReference type="ARBA" id="ARBA00022692"/>
    </source>
</evidence>
<reference evidence="8 9" key="1">
    <citation type="submission" date="2016-10" db="EMBL/GenBank/DDBJ databases">
        <authorList>
            <person name="de Groot N.N."/>
        </authorList>
    </citation>
    <scope>NUCLEOTIDE SEQUENCE [LARGE SCALE GENOMIC DNA]</scope>
    <source>
        <strain evidence="8 9">DSM 21668</strain>
    </source>
</reference>
<keyword evidence="5 6" id="KW-0472">Membrane</keyword>
<dbReference type="EMBL" id="FNGS01000001">
    <property type="protein sequence ID" value="SDL20272.1"/>
    <property type="molecule type" value="Genomic_DNA"/>
</dbReference>
<proteinExistence type="predicted"/>
<evidence type="ECO:0000256" key="4">
    <source>
        <dbReference type="ARBA" id="ARBA00022989"/>
    </source>
</evidence>
<accession>A0A1G9I597</accession>
<feature type="transmembrane region" description="Helical" evidence="6">
    <location>
        <begin position="99"/>
        <end position="120"/>
    </location>
</feature>
<dbReference type="Proteomes" id="UP000198901">
    <property type="component" value="Unassembled WGS sequence"/>
</dbReference>
<protein>
    <submittedName>
        <fullName evidence="8">Major Facilitator Superfamily protein</fullName>
    </submittedName>
</protein>
<feature type="transmembrane region" description="Helical" evidence="6">
    <location>
        <begin position="195"/>
        <end position="214"/>
    </location>
</feature>
<evidence type="ECO:0000259" key="7">
    <source>
        <dbReference type="PROSITE" id="PS50850"/>
    </source>
</evidence>
<comment type="subcellular location">
    <subcellularLocation>
        <location evidence="1">Membrane</location>
        <topology evidence="1">Multi-pass membrane protein</topology>
    </subcellularLocation>
</comment>
<organism evidence="8 9">
    <name type="scientific">Siphonobacter aquaeclarae</name>
    <dbReference type="NCBI Taxonomy" id="563176"/>
    <lineage>
        <taxon>Bacteria</taxon>
        <taxon>Pseudomonadati</taxon>
        <taxon>Bacteroidota</taxon>
        <taxon>Cytophagia</taxon>
        <taxon>Cytophagales</taxon>
        <taxon>Cytophagaceae</taxon>
        <taxon>Siphonobacter</taxon>
    </lineage>
</organism>
<sequence>MKKEKAGIQLVVSLCVLLASLGTSIANIALPVFEGAFSATFQSVQWVTISYLLATTVSVMIAGKLADQSGHTRILRIGILLFTTASLLCAVASTIPVLILFRAVQGIGAAVLMTVGITISKKHSEALKIGSAMGLIGTMSAIGTALGPSVGGQLLSVWDWPSIFLLLFFLGILAFGLSLRYLPEDKPTTQKTGRIHLPSVLALVLSIAAYALSLTLGRKYAGPGTGFLILVCLLSGGMFFYLQKRSSSPLIDIGILKNGMLRNALLANFLVSNLMMTTLIVGPFFLTIGLKLDKATVGWVMSIGPLISILTGIPAGKFVDKKGSGSIIKTGLLCLLAGAINLAILPTVWGVTGYLIGIAIVTPGYQLFQAGNNTAVMANTGNRQDGVISGMLNLSRNLGLITGASIMGALFSAAVATEPVRLAKPENILFGASVTFGAAAVLVGLAGIKSYRKGGSGE</sequence>
<evidence type="ECO:0000256" key="1">
    <source>
        <dbReference type="ARBA" id="ARBA00004141"/>
    </source>
</evidence>
<dbReference type="InterPro" id="IPR036259">
    <property type="entry name" value="MFS_trans_sf"/>
</dbReference>
<dbReference type="AlphaFoldDB" id="A0A1G9I597"/>
<evidence type="ECO:0000313" key="8">
    <source>
        <dbReference type="EMBL" id="SDL20272.1"/>
    </source>
</evidence>
<name>A0A1G9I597_9BACT</name>
<keyword evidence="9" id="KW-1185">Reference proteome</keyword>
<evidence type="ECO:0000256" key="6">
    <source>
        <dbReference type="SAM" id="Phobius"/>
    </source>
</evidence>
<evidence type="ECO:0000256" key="5">
    <source>
        <dbReference type="ARBA" id="ARBA00023136"/>
    </source>
</evidence>
<feature type="transmembrane region" description="Helical" evidence="6">
    <location>
        <begin position="351"/>
        <end position="368"/>
    </location>
</feature>
<feature type="transmembrane region" description="Helical" evidence="6">
    <location>
        <begin position="398"/>
        <end position="416"/>
    </location>
</feature>
<feature type="transmembrane region" description="Helical" evidence="6">
    <location>
        <begin position="327"/>
        <end position="345"/>
    </location>
</feature>
<feature type="transmembrane region" description="Helical" evidence="6">
    <location>
        <begin position="74"/>
        <end position="93"/>
    </location>
</feature>
<keyword evidence="4 6" id="KW-1133">Transmembrane helix</keyword>
<feature type="transmembrane region" description="Helical" evidence="6">
    <location>
        <begin position="132"/>
        <end position="151"/>
    </location>
</feature>
<feature type="transmembrane region" description="Helical" evidence="6">
    <location>
        <begin position="42"/>
        <end position="62"/>
    </location>
</feature>
<dbReference type="Gene3D" id="1.20.1720.10">
    <property type="entry name" value="Multidrug resistance protein D"/>
    <property type="match status" value="1"/>
</dbReference>
<feature type="transmembrane region" description="Helical" evidence="6">
    <location>
        <begin position="163"/>
        <end position="183"/>
    </location>
</feature>
<dbReference type="PANTHER" id="PTHR42718">
    <property type="entry name" value="MAJOR FACILITATOR SUPERFAMILY MULTIDRUG TRANSPORTER MFSC"/>
    <property type="match status" value="1"/>
</dbReference>
<feature type="domain" description="Major facilitator superfamily (MFS) profile" evidence="7">
    <location>
        <begin position="8"/>
        <end position="449"/>
    </location>
</feature>
<dbReference type="CDD" id="cd17321">
    <property type="entry name" value="MFS_MMR_MDR_like"/>
    <property type="match status" value="1"/>
</dbReference>
<dbReference type="Gene3D" id="1.20.1250.20">
    <property type="entry name" value="MFS general substrate transporter like domains"/>
    <property type="match status" value="1"/>
</dbReference>
<keyword evidence="3 6" id="KW-0812">Transmembrane</keyword>
<dbReference type="SUPFAM" id="SSF103473">
    <property type="entry name" value="MFS general substrate transporter"/>
    <property type="match status" value="1"/>
</dbReference>
<feature type="transmembrane region" description="Helical" evidence="6">
    <location>
        <begin position="428"/>
        <end position="448"/>
    </location>
</feature>
<feature type="transmembrane region" description="Helical" evidence="6">
    <location>
        <begin position="263"/>
        <end position="285"/>
    </location>
</feature>
<dbReference type="STRING" id="563176.SAMN04488090_0338"/>
<dbReference type="GO" id="GO:0016020">
    <property type="term" value="C:membrane"/>
    <property type="evidence" value="ECO:0007669"/>
    <property type="project" value="UniProtKB-SubCell"/>
</dbReference>
<dbReference type="GO" id="GO:0022857">
    <property type="term" value="F:transmembrane transporter activity"/>
    <property type="evidence" value="ECO:0007669"/>
    <property type="project" value="InterPro"/>
</dbReference>